<keyword evidence="5" id="KW-0663">Pyridoxal phosphate</keyword>
<dbReference type="GO" id="GO:0030170">
    <property type="term" value="F:pyridoxal phosphate binding"/>
    <property type="evidence" value="ECO:0007669"/>
    <property type="project" value="InterPro"/>
</dbReference>
<dbReference type="AlphaFoldDB" id="A0A2P2LKP6"/>
<evidence type="ECO:0000256" key="2">
    <source>
        <dbReference type="ARBA" id="ARBA00011738"/>
    </source>
</evidence>
<dbReference type="Gene3D" id="3.40.640.10">
    <property type="entry name" value="Type I PLP-dependent aspartate aminotransferase-like (Major domain)"/>
    <property type="match status" value="1"/>
</dbReference>
<dbReference type="Pfam" id="PF00155">
    <property type="entry name" value="Aminotran_1_2"/>
    <property type="match status" value="1"/>
</dbReference>
<comment type="subunit">
    <text evidence="2">Homodimer.</text>
</comment>
<organism evidence="8">
    <name type="scientific">Rhizophora mucronata</name>
    <name type="common">Asiatic mangrove</name>
    <dbReference type="NCBI Taxonomy" id="61149"/>
    <lineage>
        <taxon>Eukaryota</taxon>
        <taxon>Viridiplantae</taxon>
        <taxon>Streptophyta</taxon>
        <taxon>Embryophyta</taxon>
        <taxon>Tracheophyta</taxon>
        <taxon>Spermatophyta</taxon>
        <taxon>Magnoliopsida</taxon>
        <taxon>eudicotyledons</taxon>
        <taxon>Gunneridae</taxon>
        <taxon>Pentapetalae</taxon>
        <taxon>rosids</taxon>
        <taxon>fabids</taxon>
        <taxon>Malpighiales</taxon>
        <taxon>Rhizophoraceae</taxon>
        <taxon>Rhizophora</taxon>
    </lineage>
</organism>
<keyword evidence="3 8" id="KW-0032">Aminotransferase</keyword>
<dbReference type="InterPro" id="IPR000796">
    <property type="entry name" value="Asp_trans"/>
</dbReference>
<dbReference type="PANTHER" id="PTHR11879:SF44">
    <property type="entry name" value="ASPARTATE AMINOTRANSFERASE"/>
    <property type="match status" value="1"/>
</dbReference>
<dbReference type="PANTHER" id="PTHR11879">
    <property type="entry name" value="ASPARTATE AMINOTRANSFERASE"/>
    <property type="match status" value="1"/>
</dbReference>
<dbReference type="InterPro" id="IPR015421">
    <property type="entry name" value="PyrdxlP-dep_Trfase_major"/>
</dbReference>
<comment type="catalytic activity">
    <reaction evidence="6">
        <text>L-aspartate + 2-oxoglutarate = oxaloacetate + L-glutamate</text>
        <dbReference type="Rhea" id="RHEA:21824"/>
        <dbReference type="ChEBI" id="CHEBI:16452"/>
        <dbReference type="ChEBI" id="CHEBI:16810"/>
        <dbReference type="ChEBI" id="CHEBI:29985"/>
        <dbReference type="ChEBI" id="CHEBI:29991"/>
        <dbReference type="EC" id="2.6.1.1"/>
    </reaction>
</comment>
<proteinExistence type="predicted"/>
<dbReference type="InterPro" id="IPR004839">
    <property type="entry name" value="Aminotransferase_I/II_large"/>
</dbReference>
<accession>A0A2P2LKP6</accession>
<keyword evidence="4 8" id="KW-0808">Transferase</keyword>
<dbReference type="SUPFAM" id="SSF53383">
    <property type="entry name" value="PLP-dependent transferases"/>
    <property type="match status" value="1"/>
</dbReference>
<evidence type="ECO:0000256" key="4">
    <source>
        <dbReference type="ARBA" id="ARBA00022679"/>
    </source>
</evidence>
<dbReference type="EMBL" id="GGEC01038058">
    <property type="protein sequence ID" value="MBX18542.1"/>
    <property type="molecule type" value="Transcribed_RNA"/>
</dbReference>
<feature type="domain" description="Aminotransferase class I/classII large" evidence="7">
    <location>
        <begin position="11"/>
        <end position="66"/>
    </location>
</feature>
<comment type="cofactor">
    <cofactor evidence="1">
        <name>pyridoxal 5'-phosphate</name>
        <dbReference type="ChEBI" id="CHEBI:597326"/>
    </cofactor>
</comment>
<reference evidence="8" key="1">
    <citation type="submission" date="2018-02" db="EMBL/GenBank/DDBJ databases">
        <title>Rhizophora mucronata_Transcriptome.</title>
        <authorList>
            <person name="Meera S.P."/>
            <person name="Sreeshan A."/>
            <person name="Augustine A."/>
        </authorList>
    </citation>
    <scope>NUCLEOTIDE SEQUENCE</scope>
    <source>
        <tissue evidence="8">Leaf</tissue>
    </source>
</reference>
<evidence type="ECO:0000256" key="5">
    <source>
        <dbReference type="ARBA" id="ARBA00022898"/>
    </source>
</evidence>
<evidence type="ECO:0000259" key="7">
    <source>
        <dbReference type="Pfam" id="PF00155"/>
    </source>
</evidence>
<evidence type="ECO:0000256" key="1">
    <source>
        <dbReference type="ARBA" id="ARBA00001933"/>
    </source>
</evidence>
<protein>
    <submittedName>
        <fullName evidence="8">Aspartate aminotransferase cytoplasmic-like</fullName>
    </submittedName>
</protein>
<name>A0A2P2LKP6_RHIMU</name>
<evidence type="ECO:0000256" key="3">
    <source>
        <dbReference type="ARBA" id="ARBA00022576"/>
    </source>
</evidence>
<evidence type="ECO:0000313" key="8">
    <source>
        <dbReference type="EMBL" id="MBX18542.1"/>
    </source>
</evidence>
<sequence>MLIYTLFRSASKEYLPITGLSQFNKLSAQLLFGADSPAIRESRVTTVQCLSGSGSLRIGAEFLAKHYHQVNNSTSLLICLQTSAFSFFFCYLIM</sequence>
<dbReference type="GO" id="GO:0006520">
    <property type="term" value="P:amino acid metabolic process"/>
    <property type="evidence" value="ECO:0007669"/>
    <property type="project" value="InterPro"/>
</dbReference>
<evidence type="ECO:0000256" key="6">
    <source>
        <dbReference type="ARBA" id="ARBA00049185"/>
    </source>
</evidence>
<dbReference type="GO" id="GO:0004069">
    <property type="term" value="F:L-aspartate:2-oxoglutarate aminotransferase activity"/>
    <property type="evidence" value="ECO:0007669"/>
    <property type="project" value="TreeGrafter"/>
</dbReference>
<dbReference type="InterPro" id="IPR015424">
    <property type="entry name" value="PyrdxlP-dep_Trfase"/>
</dbReference>
<dbReference type="GO" id="GO:0005739">
    <property type="term" value="C:mitochondrion"/>
    <property type="evidence" value="ECO:0007669"/>
    <property type="project" value="TreeGrafter"/>
</dbReference>